<evidence type="ECO:0008006" key="3">
    <source>
        <dbReference type="Google" id="ProtNLM"/>
    </source>
</evidence>
<protein>
    <recommendedName>
        <fullName evidence="3">DUF4397 domain-containing protein</fullName>
    </recommendedName>
</protein>
<sequence>MEFSKLLEINLNHDYYQGPSQDLRCALLSPSSRLLNTGAIRLVNQPGGISLYFKKRADNNPVNSIAGATLQIAVVVTNPAFAVVTDLGAAENQLPIYRNTLSPDSFDVAVNYQNVGGRFSYPLQFGTRPATVQLLSDAGEQIESHAITADMQASTQSLLLEKQGPGFYRINEAAGADNAQTLVSYQPQLPAQSIALLEIKIDASFYTAPPAFGLQFAARSDTLNYYIIASNYSDTEFGNLTLTDAGFAEQSRSEITFSRLESTSFGDSQISPELLNSNNSKVTLFHSQASISRRQQGPKKLQLKLDGDVLISSLPTPGSTSAKADFFIHLAKP</sequence>
<dbReference type="Proteomes" id="UP001597380">
    <property type="component" value="Unassembled WGS sequence"/>
</dbReference>
<evidence type="ECO:0000313" key="2">
    <source>
        <dbReference type="Proteomes" id="UP001597380"/>
    </source>
</evidence>
<name>A0ABW4XMQ4_9GAMM</name>
<dbReference type="EMBL" id="JBHUHT010000013">
    <property type="protein sequence ID" value="MFD2096861.1"/>
    <property type="molecule type" value="Genomic_DNA"/>
</dbReference>
<comment type="caution">
    <text evidence="1">The sequence shown here is derived from an EMBL/GenBank/DDBJ whole genome shotgun (WGS) entry which is preliminary data.</text>
</comment>
<evidence type="ECO:0000313" key="1">
    <source>
        <dbReference type="EMBL" id="MFD2096861.1"/>
    </source>
</evidence>
<organism evidence="1 2">
    <name type="scientific">Corallincola platygyrae</name>
    <dbReference type="NCBI Taxonomy" id="1193278"/>
    <lineage>
        <taxon>Bacteria</taxon>
        <taxon>Pseudomonadati</taxon>
        <taxon>Pseudomonadota</taxon>
        <taxon>Gammaproteobacteria</taxon>
        <taxon>Alteromonadales</taxon>
        <taxon>Psychromonadaceae</taxon>
        <taxon>Corallincola</taxon>
    </lineage>
</organism>
<gene>
    <name evidence="1" type="ORF">ACFSJ3_12760</name>
</gene>
<proteinExistence type="predicted"/>
<reference evidence="2" key="1">
    <citation type="journal article" date="2019" name="Int. J. Syst. Evol. Microbiol.">
        <title>The Global Catalogue of Microorganisms (GCM) 10K type strain sequencing project: providing services to taxonomists for standard genome sequencing and annotation.</title>
        <authorList>
            <consortium name="The Broad Institute Genomics Platform"/>
            <consortium name="The Broad Institute Genome Sequencing Center for Infectious Disease"/>
            <person name="Wu L."/>
            <person name="Ma J."/>
        </authorList>
    </citation>
    <scope>NUCLEOTIDE SEQUENCE [LARGE SCALE GENOMIC DNA]</scope>
    <source>
        <strain evidence="2">CGMCC 1.10992</strain>
    </source>
</reference>
<keyword evidence="2" id="KW-1185">Reference proteome</keyword>
<accession>A0ABW4XMQ4</accession>
<dbReference type="RefSeq" id="WP_345339566.1">
    <property type="nucleotide sequence ID" value="NZ_BAABLI010000009.1"/>
</dbReference>